<reference evidence="13 14" key="1">
    <citation type="journal article" date="2013" name="J. Bacteriol.">
        <title>Roles of HynAB and Ech, the only two hydrogenases found in the model sulfate reducer Desulfovibrio gigas.</title>
        <authorList>
            <person name="Morais-Silva F.O."/>
            <person name="Santos C.I."/>
            <person name="Rodrigues R."/>
            <person name="Pereira I.A."/>
            <person name="Rodrigues-Pousada C."/>
        </authorList>
    </citation>
    <scope>NUCLEOTIDE SEQUENCE [LARGE SCALE GENOMIC DNA]</scope>
    <source>
        <strain evidence="14">ATCC 19364 / DSM 1382 / NCIMB 9332 / VKM B-1759</strain>
    </source>
</reference>
<evidence type="ECO:0000256" key="1">
    <source>
        <dbReference type="ARBA" id="ARBA00004651"/>
    </source>
</evidence>
<feature type="transmembrane region" description="Helical" evidence="11">
    <location>
        <begin position="401"/>
        <end position="422"/>
    </location>
</feature>
<dbReference type="KEGG" id="dgg:DGI_2980"/>
<evidence type="ECO:0000259" key="12">
    <source>
        <dbReference type="PROSITE" id="PS50846"/>
    </source>
</evidence>
<dbReference type="PANTHER" id="PTHR43520">
    <property type="entry name" value="ATP7, ISOFORM B"/>
    <property type="match status" value="1"/>
</dbReference>
<protein>
    <submittedName>
        <fullName evidence="13">Putative copper-translocating P-type ATPase</fullName>
    </submittedName>
</protein>
<keyword evidence="14" id="KW-1185">Reference proteome</keyword>
<dbReference type="SUPFAM" id="SSF55008">
    <property type="entry name" value="HMA, heavy metal-associated domain"/>
    <property type="match status" value="1"/>
</dbReference>
<feature type="transmembrane region" description="Helical" evidence="11">
    <location>
        <begin position="180"/>
        <end position="200"/>
    </location>
</feature>
<evidence type="ECO:0000256" key="11">
    <source>
        <dbReference type="RuleBase" id="RU362081"/>
    </source>
</evidence>
<comment type="subcellular location">
    <subcellularLocation>
        <location evidence="1">Cell membrane</location>
        <topology evidence="1">Multi-pass membrane protein</topology>
    </subcellularLocation>
</comment>
<dbReference type="CDD" id="cd02094">
    <property type="entry name" value="P-type_ATPase_Cu-like"/>
    <property type="match status" value="1"/>
</dbReference>
<dbReference type="InterPro" id="IPR036412">
    <property type="entry name" value="HAD-like_sf"/>
</dbReference>
<dbReference type="EMBL" id="CP006585">
    <property type="protein sequence ID" value="AGW14704.1"/>
    <property type="molecule type" value="Genomic_DNA"/>
</dbReference>
<evidence type="ECO:0000313" key="14">
    <source>
        <dbReference type="Proteomes" id="UP000016587"/>
    </source>
</evidence>
<gene>
    <name evidence="13" type="ORF">DGI_2980</name>
</gene>
<dbReference type="InterPro" id="IPR044492">
    <property type="entry name" value="P_typ_ATPase_HD_dom"/>
</dbReference>
<dbReference type="SFLD" id="SFLDG00002">
    <property type="entry name" value="C1.7:_P-type_atpase_like"/>
    <property type="match status" value="1"/>
</dbReference>
<feature type="transmembrane region" description="Helical" evidence="11">
    <location>
        <begin position="373"/>
        <end position="395"/>
    </location>
</feature>
<dbReference type="InterPro" id="IPR027256">
    <property type="entry name" value="P-typ_ATPase_IB"/>
</dbReference>
<dbReference type="GO" id="GO:0016887">
    <property type="term" value="F:ATP hydrolysis activity"/>
    <property type="evidence" value="ECO:0007669"/>
    <property type="project" value="InterPro"/>
</dbReference>
<dbReference type="InterPro" id="IPR023299">
    <property type="entry name" value="ATPase_P-typ_cyto_dom_N"/>
</dbReference>
<dbReference type="NCBIfam" id="TIGR01494">
    <property type="entry name" value="ATPase_P-type"/>
    <property type="match status" value="1"/>
</dbReference>
<dbReference type="InterPro" id="IPR008250">
    <property type="entry name" value="ATPase_P-typ_transduc_dom_A_sf"/>
</dbReference>
<feature type="transmembrane region" description="Helical" evidence="11">
    <location>
        <begin position="724"/>
        <end position="746"/>
    </location>
</feature>
<evidence type="ECO:0000256" key="8">
    <source>
        <dbReference type="ARBA" id="ARBA00022967"/>
    </source>
</evidence>
<dbReference type="SUPFAM" id="SSF81653">
    <property type="entry name" value="Calcium ATPase, transduction domain A"/>
    <property type="match status" value="1"/>
</dbReference>
<dbReference type="Gene3D" id="3.40.1110.10">
    <property type="entry name" value="Calcium-transporting ATPase, cytoplasmic domain N"/>
    <property type="match status" value="1"/>
</dbReference>
<dbReference type="Proteomes" id="UP000016587">
    <property type="component" value="Chromosome"/>
</dbReference>
<accession>T2GEV8</accession>
<dbReference type="Pfam" id="PF00702">
    <property type="entry name" value="Hydrolase"/>
    <property type="match status" value="1"/>
</dbReference>
<dbReference type="STRING" id="1121448.DGI_2980"/>
<comment type="similarity">
    <text evidence="2 11">Belongs to the cation transport ATPase (P-type) (TC 3.A.3) family. Type IB subfamily.</text>
</comment>
<evidence type="ECO:0000256" key="4">
    <source>
        <dbReference type="ARBA" id="ARBA00022692"/>
    </source>
</evidence>
<dbReference type="CDD" id="cd00371">
    <property type="entry name" value="HMA"/>
    <property type="match status" value="1"/>
</dbReference>
<dbReference type="PRINTS" id="PR00119">
    <property type="entry name" value="CATATPASE"/>
</dbReference>
<feature type="transmembrane region" description="Helical" evidence="11">
    <location>
        <begin position="141"/>
        <end position="159"/>
    </location>
</feature>
<dbReference type="GO" id="GO:0005886">
    <property type="term" value="C:plasma membrane"/>
    <property type="evidence" value="ECO:0007669"/>
    <property type="project" value="UniProtKB-SubCell"/>
</dbReference>
<feature type="transmembrane region" description="Helical" evidence="11">
    <location>
        <begin position="212"/>
        <end position="230"/>
    </location>
</feature>
<keyword evidence="4 11" id="KW-0812">Transmembrane</keyword>
<dbReference type="InterPro" id="IPR059000">
    <property type="entry name" value="ATPase_P-type_domA"/>
</dbReference>
<evidence type="ECO:0000256" key="3">
    <source>
        <dbReference type="ARBA" id="ARBA00022475"/>
    </source>
</evidence>
<dbReference type="InterPro" id="IPR023298">
    <property type="entry name" value="ATPase_P-typ_TM_dom_sf"/>
</dbReference>
<dbReference type="GO" id="GO:0005524">
    <property type="term" value="F:ATP binding"/>
    <property type="evidence" value="ECO:0007669"/>
    <property type="project" value="UniProtKB-UniRule"/>
</dbReference>
<dbReference type="GO" id="GO:0055070">
    <property type="term" value="P:copper ion homeostasis"/>
    <property type="evidence" value="ECO:0007669"/>
    <property type="project" value="TreeGrafter"/>
</dbReference>
<dbReference type="Gene3D" id="3.30.70.100">
    <property type="match status" value="1"/>
</dbReference>
<dbReference type="NCBIfam" id="TIGR01511">
    <property type="entry name" value="ATPase-IB1_Cu"/>
    <property type="match status" value="1"/>
</dbReference>
<evidence type="ECO:0000313" key="13">
    <source>
        <dbReference type="EMBL" id="AGW14704.1"/>
    </source>
</evidence>
<dbReference type="PRINTS" id="PR00943">
    <property type="entry name" value="CUATPASE"/>
</dbReference>
<keyword evidence="7 11" id="KW-0067">ATP-binding</keyword>
<feature type="domain" description="HMA" evidence="12">
    <location>
        <begin position="6"/>
        <end position="78"/>
    </location>
</feature>
<dbReference type="Gene3D" id="3.40.50.1000">
    <property type="entry name" value="HAD superfamily/HAD-like"/>
    <property type="match status" value="1"/>
</dbReference>
<dbReference type="InterPro" id="IPR018303">
    <property type="entry name" value="ATPase_P-typ_P_site"/>
</dbReference>
<evidence type="ECO:0000256" key="10">
    <source>
        <dbReference type="ARBA" id="ARBA00023136"/>
    </source>
</evidence>
<keyword evidence="9 11" id="KW-1133">Transmembrane helix</keyword>
<keyword evidence="8" id="KW-1278">Translocase</keyword>
<organism evidence="13 14">
    <name type="scientific">Megalodesulfovibrio gigas (strain ATCC 19364 / DSM 1382 / NCIMB 9332 / VKM B-1759)</name>
    <name type="common">Desulfovibrio gigas</name>
    <dbReference type="NCBI Taxonomy" id="1121448"/>
    <lineage>
        <taxon>Bacteria</taxon>
        <taxon>Pseudomonadati</taxon>
        <taxon>Thermodesulfobacteriota</taxon>
        <taxon>Desulfovibrionia</taxon>
        <taxon>Desulfovibrionales</taxon>
        <taxon>Desulfovibrionaceae</taxon>
        <taxon>Megalodesulfovibrio</taxon>
    </lineage>
</organism>
<evidence type="ECO:0000256" key="7">
    <source>
        <dbReference type="ARBA" id="ARBA00022840"/>
    </source>
</evidence>
<keyword evidence="10 11" id="KW-0472">Membrane</keyword>
<dbReference type="SUPFAM" id="SSF56784">
    <property type="entry name" value="HAD-like"/>
    <property type="match status" value="1"/>
</dbReference>
<dbReference type="InterPro" id="IPR023214">
    <property type="entry name" value="HAD_sf"/>
</dbReference>
<dbReference type="Pfam" id="PF00403">
    <property type="entry name" value="HMA"/>
    <property type="match status" value="1"/>
</dbReference>
<dbReference type="NCBIfam" id="TIGR01525">
    <property type="entry name" value="ATPase-IB_hvy"/>
    <property type="match status" value="1"/>
</dbReference>
<proteinExistence type="inferred from homology"/>
<dbReference type="Pfam" id="PF00122">
    <property type="entry name" value="E1-E2_ATPase"/>
    <property type="match status" value="1"/>
</dbReference>
<keyword evidence="3 11" id="KW-1003">Cell membrane</keyword>
<dbReference type="PROSITE" id="PS50846">
    <property type="entry name" value="HMA_2"/>
    <property type="match status" value="1"/>
</dbReference>
<name>T2GEV8_MEGG1</name>
<dbReference type="PANTHER" id="PTHR43520:SF8">
    <property type="entry name" value="P-TYPE CU(+) TRANSPORTER"/>
    <property type="match status" value="1"/>
</dbReference>
<dbReference type="RefSeq" id="WP_021761771.1">
    <property type="nucleotide sequence ID" value="NC_022444.1"/>
</dbReference>
<dbReference type="GO" id="GO:0043682">
    <property type="term" value="F:P-type divalent copper transporter activity"/>
    <property type="evidence" value="ECO:0007669"/>
    <property type="project" value="TreeGrafter"/>
</dbReference>
<feature type="transmembrane region" description="Helical" evidence="11">
    <location>
        <begin position="752"/>
        <end position="771"/>
    </location>
</feature>
<evidence type="ECO:0000256" key="9">
    <source>
        <dbReference type="ARBA" id="ARBA00022989"/>
    </source>
</evidence>
<evidence type="ECO:0000256" key="2">
    <source>
        <dbReference type="ARBA" id="ARBA00006024"/>
    </source>
</evidence>
<reference evidence="14" key="2">
    <citation type="submission" date="2013-07" db="EMBL/GenBank/DDBJ databases">
        <authorList>
            <person name="Morais-Silva F.O."/>
            <person name="Rezende A.M."/>
            <person name="Pimentel C."/>
            <person name="Resende D.M."/>
            <person name="Santos C.I."/>
            <person name="Clemente C."/>
            <person name="de Oliveira L.M."/>
            <person name="da Silva S.M."/>
            <person name="Costa D.A."/>
            <person name="Varela-Raposo A."/>
            <person name="Horacio E.C.A."/>
            <person name="Matos M."/>
            <person name="Flores O."/>
            <person name="Ruiz J.C."/>
            <person name="Rodrigues-Pousada C."/>
        </authorList>
    </citation>
    <scope>NUCLEOTIDE SEQUENCE [LARGE SCALE GENOMIC DNA]</scope>
    <source>
        <strain evidence="14">ATCC 19364 / DSM 1382 / NCIMB 9332 / VKM B-1759</strain>
    </source>
</reference>
<dbReference type="InterPro" id="IPR036163">
    <property type="entry name" value="HMA_dom_sf"/>
</dbReference>
<dbReference type="SFLD" id="SFLDF00027">
    <property type="entry name" value="p-type_atpase"/>
    <property type="match status" value="1"/>
</dbReference>
<dbReference type="GO" id="GO:0060003">
    <property type="term" value="P:copper ion export"/>
    <property type="evidence" value="ECO:0007669"/>
    <property type="project" value="UniProtKB-ARBA"/>
</dbReference>
<evidence type="ECO:0000256" key="5">
    <source>
        <dbReference type="ARBA" id="ARBA00022723"/>
    </source>
</evidence>
<evidence type="ECO:0000256" key="6">
    <source>
        <dbReference type="ARBA" id="ARBA00022741"/>
    </source>
</evidence>
<dbReference type="InterPro" id="IPR001757">
    <property type="entry name" value="P_typ_ATPase"/>
</dbReference>
<dbReference type="GO" id="GO:0005507">
    <property type="term" value="F:copper ion binding"/>
    <property type="evidence" value="ECO:0007669"/>
    <property type="project" value="TreeGrafter"/>
</dbReference>
<dbReference type="Gene3D" id="2.70.150.10">
    <property type="entry name" value="Calcium-transporting ATPase, cytoplasmic transduction domain A"/>
    <property type="match status" value="1"/>
</dbReference>
<dbReference type="OrthoDB" id="9763278at2"/>
<sequence length="777" mass="80789">MSQNHHSVRLAVQGMTCGACSARVQRVASMQAGVTGADVSLPAASAEIVLDSSLDEAARGQAVEAVLQAIANAGFSATVTSRQADGRALWEARQQELAQELNGWRRRLIPAFAFTIPLFILSMGEMVGLPLPAFLSPHHHPLHFALAQLALVLPVVWTGRQYYVSGVTKLLGKAPNMDSLIALGTGAAVIYSCWNTLEIALGVDPMQRAMDLYFEGAAVIITLVSLGKYFELRSRIRTSSAIKALLQLTPEQATRVAAGPEEDARTTAATELVPVEQVRPGDVLLVKSGERVPVDGEIVAGEAALDESMLTGESLPVTKGVGDAVAGGTVSVQGSLRMRATRVGEETVLARIIALVQEAQGSRAPVANLADRISLYFVPIVMGIALVSGLAWLAAGEPFSVALRICISVLVIACPCAMGLATPTSIMVATGRGAQLGVLFKNGLALEQTGRLGVLVLDKTGTLTQGRPQVMEILPLAGLDKSACLTLAAAAETSSEHPLARAIVRAAQEQGLSLPAATTFQTVTGKGVTAMIQTGDGAREVRIGSPQYIRDAGLSLEDEALLDAQAEAGRTPLLLAVDGRLAAVLALADALRPEAREVLDWLRNHGVRPVMLTGDARRTALAVARELGLPEADVMAEVLPEGKAAAVAQWKQGGRLVGMVGDGVNDAPALATADVGLAMGSGVDVAVETGDVVLLGAGGSGGLRSLITALRLSRATRRNILQNLGWAFGYNILGIPVAAGLLHAFGGPTLSPMLAGAAMALSSVSVVGNALRLRWAR</sequence>
<dbReference type="HOGENOM" id="CLU_001771_11_2_7"/>
<dbReference type="AlphaFoldDB" id="T2GEV8"/>
<keyword evidence="5 11" id="KW-0479">Metal-binding</keyword>
<dbReference type="SFLD" id="SFLDS00003">
    <property type="entry name" value="Haloacid_Dehalogenase"/>
    <property type="match status" value="1"/>
</dbReference>
<keyword evidence="6 11" id="KW-0547">Nucleotide-binding</keyword>
<dbReference type="PATRIC" id="fig|1121448.10.peg.2941"/>
<dbReference type="eggNOG" id="COG2217">
    <property type="taxonomic scope" value="Bacteria"/>
</dbReference>
<dbReference type="SUPFAM" id="SSF81665">
    <property type="entry name" value="Calcium ATPase, transmembrane domain M"/>
    <property type="match status" value="1"/>
</dbReference>
<feature type="transmembrane region" description="Helical" evidence="11">
    <location>
        <begin position="108"/>
        <end position="129"/>
    </location>
</feature>
<dbReference type="InterPro" id="IPR006121">
    <property type="entry name" value="HMA_dom"/>
</dbReference>
<dbReference type="PROSITE" id="PS00154">
    <property type="entry name" value="ATPASE_E1_E2"/>
    <property type="match status" value="1"/>
</dbReference>
<dbReference type="FunFam" id="2.70.150.10:FF:000020">
    <property type="entry name" value="Copper-exporting P-type ATPase A"/>
    <property type="match status" value="1"/>
</dbReference>